<evidence type="ECO:0000256" key="1">
    <source>
        <dbReference type="ARBA" id="ARBA00004141"/>
    </source>
</evidence>
<dbReference type="HOGENOM" id="CLU_004495_6_1_1"/>
<dbReference type="eggNOG" id="KOG1289">
    <property type="taxonomic scope" value="Eukaryota"/>
</dbReference>
<protein>
    <recommendedName>
        <fullName evidence="9">Amino acid permease/ SLC12A domain-containing protein</fullName>
    </recommendedName>
</protein>
<dbReference type="Pfam" id="PF13520">
    <property type="entry name" value="AA_permease_2"/>
    <property type="match status" value="1"/>
</dbReference>
<keyword evidence="3 6" id="KW-0812">Transmembrane</keyword>
<dbReference type="STRING" id="933388.S7ZEL8"/>
<evidence type="ECO:0000256" key="2">
    <source>
        <dbReference type="ARBA" id="ARBA00022448"/>
    </source>
</evidence>
<dbReference type="PANTHER" id="PTHR45649">
    <property type="entry name" value="AMINO-ACID PERMEASE BAT1"/>
    <property type="match status" value="1"/>
</dbReference>
<feature type="transmembrane region" description="Helical" evidence="6">
    <location>
        <begin position="203"/>
        <end position="225"/>
    </location>
</feature>
<dbReference type="Proteomes" id="UP000019376">
    <property type="component" value="Unassembled WGS sequence"/>
</dbReference>
<dbReference type="AlphaFoldDB" id="S7ZEL8"/>
<evidence type="ECO:0000313" key="8">
    <source>
        <dbReference type="Proteomes" id="UP000019376"/>
    </source>
</evidence>
<evidence type="ECO:0000313" key="7">
    <source>
        <dbReference type="EMBL" id="EPS27131.1"/>
    </source>
</evidence>
<keyword evidence="2" id="KW-0813">Transport</keyword>
<organism evidence="7 8">
    <name type="scientific">Penicillium oxalicum (strain 114-2 / CGMCC 5302)</name>
    <name type="common">Penicillium decumbens</name>
    <dbReference type="NCBI Taxonomy" id="933388"/>
    <lineage>
        <taxon>Eukaryota</taxon>
        <taxon>Fungi</taxon>
        <taxon>Dikarya</taxon>
        <taxon>Ascomycota</taxon>
        <taxon>Pezizomycotina</taxon>
        <taxon>Eurotiomycetes</taxon>
        <taxon>Eurotiomycetidae</taxon>
        <taxon>Eurotiales</taxon>
        <taxon>Aspergillaceae</taxon>
        <taxon>Penicillium</taxon>
    </lineage>
</organism>
<feature type="transmembrane region" description="Helical" evidence="6">
    <location>
        <begin position="90"/>
        <end position="111"/>
    </location>
</feature>
<gene>
    <name evidence="7" type="ORF">PDE_02073</name>
</gene>
<dbReference type="InterPro" id="IPR002293">
    <property type="entry name" value="AA/rel_permease1"/>
</dbReference>
<dbReference type="EMBL" id="KB644409">
    <property type="protein sequence ID" value="EPS27131.1"/>
    <property type="molecule type" value="Genomic_DNA"/>
</dbReference>
<reference evidence="7 8" key="1">
    <citation type="journal article" date="2013" name="PLoS ONE">
        <title>Genomic and secretomic analyses reveal unique features of the lignocellulolytic enzyme system of Penicillium decumbens.</title>
        <authorList>
            <person name="Liu G."/>
            <person name="Zhang L."/>
            <person name="Wei X."/>
            <person name="Zou G."/>
            <person name="Qin Y."/>
            <person name="Ma L."/>
            <person name="Li J."/>
            <person name="Zheng H."/>
            <person name="Wang S."/>
            <person name="Wang C."/>
            <person name="Xun L."/>
            <person name="Zhao G.-P."/>
            <person name="Zhou Z."/>
            <person name="Qu Y."/>
        </authorList>
    </citation>
    <scope>NUCLEOTIDE SEQUENCE [LARGE SCALE GENOMIC DNA]</scope>
    <source>
        <strain evidence="8">114-2 / CGMCC 5302</strain>
    </source>
</reference>
<name>S7ZEL8_PENO1</name>
<dbReference type="OrthoDB" id="3257095at2759"/>
<accession>S7ZEL8</accession>
<proteinExistence type="predicted"/>
<feature type="transmembrane region" description="Helical" evidence="6">
    <location>
        <begin position="387"/>
        <end position="407"/>
    </location>
</feature>
<feature type="transmembrane region" description="Helical" evidence="6">
    <location>
        <begin position="245"/>
        <end position="264"/>
    </location>
</feature>
<evidence type="ECO:0000256" key="5">
    <source>
        <dbReference type="ARBA" id="ARBA00023136"/>
    </source>
</evidence>
<dbReference type="GO" id="GO:0022857">
    <property type="term" value="F:transmembrane transporter activity"/>
    <property type="evidence" value="ECO:0007669"/>
    <property type="project" value="InterPro"/>
</dbReference>
<dbReference type="GO" id="GO:0016020">
    <property type="term" value="C:membrane"/>
    <property type="evidence" value="ECO:0007669"/>
    <property type="project" value="UniProtKB-SubCell"/>
</dbReference>
<comment type="subcellular location">
    <subcellularLocation>
        <location evidence="1">Membrane</location>
        <topology evidence="1">Multi-pass membrane protein</topology>
    </subcellularLocation>
</comment>
<evidence type="ECO:0000256" key="6">
    <source>
        <dbReference type="SAM" id="Phobius"/>
    </source>
</evidence>
<keyword evidence="5 6" id="KW-0472">Membrane</keyword>
<feature type="transmembrane region" description="Helical" evidence="6">
    <location>
        <begin position="50"/>
        <end position="70"/>
    </location>
</feature>
<keyword evidence="4 6" id="KW-1133">Transmembrane helix</keyword>
<evidence type="ECO:0000256" key="4">
    <source>
        <dbReference type="ARBA" id="ARBA00022989"/>
    </source>
</evidence>
<evidence type="ECO:0008006" key="9">
    <source>
        <dbReference type="Google" id="ProtNLM"/>
    </source>
</evidence>
<feature type="transmembrane region" description="Helical" evidence="6">
    <location>
        <begin position="336"/>
        <end position="355"/>
    </location>
</feature>
<feature type="transmembrane region" description="Helical" evidence="6">
    <location>
        <begin position="413"/>
        <end position="437"/>
    </location>
</feature>
<dbReference type="PIRSF" id="PIRSF006060">
    <property type="entry name" value="AA_transporter"/>
    <property type="match status" value="1"/>
</dbReference>
<keyword evidence="8" id="KW-1185">Reference proteome</keyword>
<feature type="transmembrane region" description="Helical" evidence="6">
    <location>
        <begin position="176"/>
        <end position="196"/>
    </location>
</feature>
<dbReference type="PANTHER" id="PTHR45649:SF4">
    <property type="entry name" value="TRANSPORTER, PUTATIVE (EUROFUNG)-RELATED"/>
    <property type="match status" value="1"/>
</dbReference>
<sequence length="523" mass="57650">MHPPHKSTELEAMDVEFHPLDHDIPPPQKGTLLDDHDMQRMGKIQELKRNMRPIAALSFASILQATWEFILISNSQGLENGGLSGMFWSYIWTFLGFGFIIASLSEMASMAPTSGGQYHWVSEFASPRHQKFLSYITGWMSVLAWQAGAASGSFLTGTIIQGLISVRDPDYVPQNWQGTLFVFAMVLVIYLANVYASDLIPILSNLLMILHVLSWAVVLIVLWAMAPHQSASTVFVTGWKNGGQWSSMGLSVMIGQISAIYGSLSSDACAHMSEEVKDAGRYVPVAIAWGYFSNGIMATILLVTFLFSIPSVEDALDDSTGFPFIYVFKNAISTQGVNGLTSLVLLPVIFSNILFNASTSRQTFAFARDRGLPFSRFLSKVDPKRQIPTNAIAVSCLVSCALALINIGSTTAFNAIISLNVAALMYTYITSIGCIIYKKIRDPESLPARQWDMGRWGLGVNLVALVYSCFALFWSLWPSESSITVDNFNWSVVIFGGVFVLSLFMYAVKGRFEYDGPAVIVQR</sequence>
<dbReference type="PhylomeDB" id="S7ZEL8"/>
<evidence type="ECO:0000256" key="3">
    <source>
        <dbReference type="ARBA" id="ARBA00022692"/>
    </source>
</evidence>
<feature type="transmembrane region" description="Helical" evidence="6">
    <location>
        <begin position="285"/>
        <end position="309"/>
    </location>
</feature>
<feature type="transmembrane region" description="Helical" evidence="6">
    <location>
        <begin position="132"/>
        <end position="164"/>
    </location>
</feature>
<feature type="transmembrane region" description="Helical" evidence="6">
    <location>
        <begin position="488"/>
        <end position="508"/>
    </location>
</feature>
<feature type="transmembrane region" description="Helical" evidence="6">
    <location>
        <begin position="458"/>
        <end position="476"/>
    </location>
</feature>
<dbReference type="Gene3D" id="1.20.1740.10">
    <property type="entry name" value="Amino acid/polyamine transporter I"/>
    <property type="match status" value="1"/>
</dbReference>